<dbReference type="PROSITE" id="PS50088">
    <property type="entry name" value="ANK_REPEAT"/>
    <property type="match status" value="2"/>
</dbReference>
<dbReference type="PROSITE" id="PS50297">
    <property type="entry name" value="ANK_REP_REGION"/>
    <property type="match status" value="2"/>
</dbReference>
<dbReference type="PANTHER" id="PTHR24173:SF74">
    <property type="entry name" value="ANKYRIN REPEAT DOMAIN-CONTAINING PROTEIN 16"/>
    <property type="match status" value="1"/>
</dbReference>
<evidence type="ECO:0000313" key="5">
    <source>
        <dbReference type="EMBL" id="KAF2196066.1"/>
    </source>
</evidence>
<gene>
    <name evidence="5" type="ORF">GQ43DRAFT_405817</name>
</gene>
<dbReference type="SUPFAM" id="SSF48403">
    <property type="entry name" value="Ankyrin repeat"/>
    <property type="match status" value="1"/>
</dbReference>
<dbReference type="Pfam" id="PF12796">
    <property type="entry name" value="Ank_2"/>
    <property type="match status" value="2"/>
</dbReference>
<feature type="compositionally biased region" description="Basic and acidic residues" evidence="4">
    <location>
        <begin position="235"/>
        <end position="245"/>
    </location>
</feature>
<dbReference type="AlphaFoldDB" id="A0A9P4JAQ6"/>
<proteinExistence type="predicted"/>
<dbReference type="PANTHER" id="PTHR24173">
    <property type="entry name" value="ANKYRIN REPEAT CONTAINING"/>
    <property type="match status" value="1"/>
</dbReference>
<keyword evidence="6" id="KW-1185">Reference proteome</keyword>
<keyword evidence="1" id="KW-0677">Repeat</keyword>
<organism evidence="5 6">
    <name type="scientific">Delitschia confertaspora ATCC 74209</name>
    <dbReference type="NCBI Taxonomy" id="1513339"/>
    <lineage>
        <taxon>Eukaryota</taxon>
        <taxon>Fungi</taxon>
        <taxon>Dikarya</taxon>
        <taxon>Ascomycota</taxon>
        <taxon>Pezizomycotina</taxon>
        <taxon>Dothideomycetes</taxon>
        <taxon>Pleosporomycetidae</taxon>
        <taxon>Pleosporales</taxon>
        <taxon>Delitschiaceae</taxon>
        <taxon>Delitschia</taxon>
    </lineage>
</organism>
<feature type="region of interest" description="Disordered" evidence="4">
    <location>
        <begin position="229"/>
        <end position="291"/>
    </location>
</feature>
<evidence type="ECO:0000256" key="3">
    <source>
        <dbReference type="PROSITE-ProRule" id="PRU00023"/>
    </source>
</evidence>
<dbReference type="EMBL" id="ML994495">
    <property type="protein sequence ID" value="KAF2196066.1"/>
    <property type="molecule type" value="Genomic_DNA"/>
</dbReference>
<dbReference type="Proteomes" id="UP000799536">
    <property type="component" value="Unassembled WGS sequence"/>
</dbReference>
<evidence type="ECO:0000313" key="6">
    <source>
        <dbReference type="Proteomes" id="UP000799536"/>
    </source>
</evidence>
<name>A0A9P4JAQ6_9PLEO</name>
<keyword evidence="2 3" id="KW-0040">ANK repeat</keyword>
<dbReference type="SMART" id="SM00248">
    <property type="entry name" value="ANK"/>
    <property type="match status" value="4"/>
</dbReference>
<sequence>MIDVPRRLRRAILLNDLTLVQRIIRNNPYYLRNPDFADKSNTSLHLAATHGFLEIAEFLIESGHEDEGISRNNDWDTPLMLAAAAGKGDVGLLLMKRFPECLAWTNRLGMDALMLAARSSTPLPLLTALISNNPSILSTRDIDGNTALHHASAAGEHMSLRLLLQYGANPMATNNFSWTSVHYSANNAVEAYFKSLIMDMEKKRVEGQRGIRERERQKHGGVRLVTNDEAMGRVSGERQRAKDDAAVAGLPQPGMPGNWSPVQQRRAMTPTETRAGWFNSDGNRARAHSGD</sequence>
<evidence type="ECO:0000256" key="1">
    <source>
        <dbReference type="ARBA" id="ARBA00022737"/>
    </source>
</evidence>
<feature type="repeat" description="ANK" evidence="3">
    <location>
        <begin position="39"/>
        <end position="63"/>
    </location>
</feature>
<protein>
    <submittedName>
        <fullName evidence="5">Ankyrin</fullName>
    </submittedName>
</protein>
<dbReference type="InterPro" id="IPR002110">
    <property type="entry name" value="Ankyrin_rpt"/>
</dbReference>
<evidence type="ECO:0000256" key="2">
    <source>
        <dbReference type="ARBA" id="ARBA00023043"/>
    </source>
</evidence>
<dbReference type="InterPro" id="IPR036770">
    <property type="entry name" value="Ankyrin_rpt-contain_sf"/>
</dbReference>
<evidence type="ECO:0000256" key="4">
    <source>
        <dbReference type="SAM" id="MobiDB-lite"/>
    </source>
</evidence>
<comment type="caution">
    <text evidence="5">The sequence shown here is derived from an EMBL/GenBank/DDBJ whole genome shotgun (WGS) entry which is preliminary data.</text>
</comment>
<accession>A0A9P4JAQ6</accession>
<feature type="repeat" description="ANK" evidence="3">
    <location>
        <begin position="143"/>
        <end position="175"/>
    </location>
</feature>
<dbReference type="OrthoDB" id="823504at2759"/>
<dbReference type="Gene3D" id="1.25.40.20">
    <property type="entry name" value="Ankyrin repeat-containing domain"/>
    <property type="match status" value="1"/>
</dbReference>
<reference evidence="5" key="1">
    <citation type="journal article" date="2020" name="Stud. Mycol.">
        <title>101 Dothideomycetes genomes: a test case for predicting lifestyles and emergence of pathogens.</title>
        <authorList>
            <person name="Haridas S."/>
            <person name="Albert R."/>
            <person name="Binder M."/>
            <person name="Bloem J."/>
            <person name="Labutti K."/>
            <person name="Salamov A."/>
            <person name="Andreopoulos B."/>
            <person name="Baker S."/>
            <person name="Barry K."/>
            <person name="Bills G."/>
            <person name="Bluhm B."/>
            <person name="Cannon C."/>
            <person name="Castanera R."/>
            <person name="Culley D."/>
            <person name="Daum C."/>
            <person name="Ezra D."/>
            <person name="Gonzalez J."/>
            <person name="Henrissat B."/>
            <person name="Kuo A."/>
            <person name="Liang C."/>
            <person name="Lipzen A."/>
            <person name="Lutzoni F."/>
            <person name="Magnuson J."/>
            <person name="Mondo S."/>
            <person name="Nolan M."/>
            <person name="Ohm R."/>
            <person name="Pangilinan J."/>
            <person name="Park H.-J."/>
            <person name="Ramirez L."/>
            <person name="Alfaro M."/>
            <person name="Sun H."/>
            <person name="Tritt A."/>
            <person name="Yoshinaga Y."/>
            <person name="Zwiers L.-H."/>
            <person name="Turgeon B."/>
            <person name="Goodwin S."/>
            <person name="Spatafora J."/>
            <person name="Crous P."/>
            <person name="Grigoriev I."/>
        </authorList>
    </citation>
    <scope>NUCLEOTIDE SEQUENCE</scope>
    <source>
        <strain evidence="5">ATCC 74209</strain>
    </source>
</reference>